<reference evidence="1 2" key="1">
    <citation type="journal article" date="2014" name="Int. J. Syst. Evol. Microbiol.">
        <title>Listeria floridensis sp. nov., Listeria aquatica sp. nov., Listeria cornellensis sp. nov., Listeria riparia sp. nov. and Listeria grandensis sp. nov., from agricultural and natural environments.</title>
        <authorList>
            <person name="den Bakker H.C."/>
            <person name="Warchocki S."/>
            <person name="Wright E.M."/>
            <person name="Allred A.F."/>
            <person name="Ahlstrom C."/>
            <person name="Manuel C.S."/>
            <person name="Stasiewicz M.J."/>
            <person name="Burrell A."/>
            <person name="Roof S."/>
            <person name="Strawn L."/>
            <person name="Fortes E.D."/>
            <person name="Nightingale K.K."/>
            <person name="Kephart D."/>
            <person name="Wiedmann M."/>
        </authorList>
    </citation>
    <scope>NUCLEOTIDE SEQUENCE [LARGE SCALE GENOMIC DNA]</scope>
    <source>
        <strain evidence="1 2">FSL S10-1204</strain>
    </source>
</reference>
<dbReference type="Gene3D" id="3.40.50.300">
    <property type="entry name" value="P-loop containing nucleotide triphosphate hydrolases"/>
    <property type="match status" value="1"/>
</dbReference>
<comment type="caution">
    <text evidence="1">The sequence shown here is derived from an EMBL/GenBank/DDBJ whole genome shotgun (WGS) entry which is preliminary data.</text>
</comment>
<accession>W7D5T8</accession>
<protein>
    <submittedName>
        <fullName evidence="1">ABC-type multidrug transport system, ATPase component</fullName>
    </submittedName>
</protein>
<dbReference type="InterPro" id="IPR027417">
    <property type="entry name" value="P-loop_NTPase"/>
</dbReference>
<sequence length="44" mass="5045">MLEIINLEKRYKNKKILANINLKLDSEGIIFFLGKNGAGKTTFF</sequence>
<keyword evidence="2" id="KW-1185">Reference proteome</keyword>
<dbReference type="Proteomes" id="UP000019248">
    <property type="component" value="Unassembled WGS sequence"/>
</dbReference>
<evidence type="ECO:0000313" key="2">
    <source>
        <dbReference type="Proteomes" id="UP000019248"/>
    </source>
</evidence>
<gene>
    <name evidence="1" type="ORF">PRIP_09422</name>
</gene>
<proteinExistence type="predicted"/>
<dbReference type="SUPFAM" id="SSF52540">
    <property type="entry name" value="P-loop containing nucleoside triphosphate hydrolases"/>
    <property type="match status" value="1"/>
</dbReference>
<dbReference type="RefSeq" id="WP_149023798.1">
    <property type="nucleotide sequence ID" value="NZ_AODL01000011.1"/>
</dbReference>
<dbReference type="PATRIC" id="fig|1265816.5.peg.1861"/>
<dbReference type="EMBL" id="AODL01000011">
    <property type="protein sequence ID" value="EUJ44597.1"/>
    <property type="molecule type" value="Genomic_DNA"/>
</dbReference>
<dbReference type="AlphaFoldDB" id="W7D5T8"/>
<name>W7D5T8_9LIST</name>
<evidence type="ECO:0000313" key="1">
    <source>
        <dbReference type="EMBL" id="EUJ44597.1"/>
    </source>
</evidence>
<organism evidence="1 2">
    <name type="scientific">Listeria riparia FSL S10-1204</name>
    <dbReference type="NCBI Taxonomy" id="1265816"/>
    <lineage>
        <taxon>Bacteria</taxon>
        <taxon>Bacillati</taxon>
        <taxon>Bacillota</taxon>
        <taxon>Bacilli</taxon>
        <taxon>Bacillales</taxon>
        <taxon>Listeriaceae</taxon>
        <taxon>Listeria</taxon>
    </lineage>
</organism>